<feature type="domain" description="JmjC" evidence="2">
    <location>
        <begin position="390"/>
        <end position="547"/>
    </location>
</feature>
<protein>
    <submittedName>
        <fullName evidence="3">Phospholipase-like protein</fullName>
    </submittedName>
</protein>
<comment type="caution">
    <text evidence="3">The sequence shown here is derived from an EMBL/GenBank/DDBJ whole genome shotgun (WGS) entry which is preliminary data.</text>
</comment>
<reference evidence="3 4" key="1">
    <citation type="journal article" date="2014" name="Mol. Plant">
        <title>Chromosome Scale Genome Assembly and Transcriptome Profiling of Nannochloropsis gaditana in Nitrogen Depletion.</title>
        <authorList>
            <person name="Corteggiani Carpinelli E."/>
            <person name="Telatin A."/>
            <person name="Vitulo N."/>
            <person name="Forcato C."/>
            <person name="D'Angelo M."/>
            <person name="Schiavon R."/>
            <person name="Vezzi A."/>
            <person name="Giacometti G.M."/>
            <person name="Morosinotto T."/>
            <person name="Valle G."/>
        </authorList>
    </citation>
    <scope>NUCLEOTIDE SEQUENCE [LARGE SCALE GENOMIC DNA]</scope>
    <source>
        <strain evidence="3 4">B-31</strain>
    </source>
</reference>
<gene>
    <name evidence="3" type="ORF">Naga_100245g3</name>
</gene>
<feature type="region of interest" description="Disordered" evidence="1">
    <location>
        <begin position="143"/>
        <end position="198"/>
    </location>
</feature>
<keyword evidence="4" id="KW-1185">Reference proteome</keyword>
<name>W7T9K1_9STRA</name>
<dbReference type="InterPro" id="IPR041667">
    <property type="entry name" value="Cupin_8"/>
</dbReference>
<dbReference type="EMBL" id="AZIL01001887">
    <property type="protein sequence ID" value="EWM23052.1"/>
    <property type="molecule type" value="Genomic_DNA"/>
</dbReference>
<evidence type="ECO:0000259" key="2">
    <source>
        <dbReference type="PROSITE" id="PS51184"/>
    </source>
</evidence>
<dbReference type="PANTHER" id="PTHR12461">
    <property type="entry name" value="HYPOXIA-INDUCIBLE FACTOR 1 ALPHA INHIBITOR-RELATED"/>
    <property type="match status" value="1"/>
</dbReference>
<feature type="compositionally biased region" description="Low complexity" evidence="1">
    <location>
        <begin position="171"/>
        <end position="187"/>
    </location>
</feature>
<dbReference type="Gene3D" id="2.60.120.10">
    <property type="entry name" value="Jelly Rolls"/>
    <property type="match status" value="3"/>
</dbReference>
<dbReference type="Pfam" id="PF13621">
    <property type="entry name" value="Cupin_8"/>
    <property type="match status" value="2"/>
</dbReference>
<evidence type="ECO:0000313" key="3">
    <source>
        <dbReference type="EMBL" id="EWM23052.1"/>
    </source>
</evidence>
<evidence type="ECO:0000256" key="1">
    <source>
        <dbReference type="SAM" id="MobiDB-lite"/>
    </source>
</evidence>
<sequence length="590" mass="66672">MLCRNFHALKHTNSSPYLTHFSSSSFAWTLLAMPGGPNMFPSEESGLNVDQQDWIDEALQAFHQDVEDFWVPKAVCRLTQPISALTFLRDFVQPSIPVVFCQGSGLMGEDWGLEAWKDWKEIVEKIGGERLVSVNVTPDGRGDAILGLREGQSGRGSGRGEVDDQDGSRNASGDAQASSDKSDSLSSPRNYPTSRPRRVFVKPEERRMTFASFVKTLLQASGGEEQEKEVMYLSQQDDNLRREFPELLGKEQLPDRGGGGQVSYLFSPCFLSPPLFLRFLLTFLLNERLIRLDFFQILFPLFSFFVLLGTCQRLSPRPASFRLSSRCHQPLDWGCSLHFVPPQGPLRKYVCRAKGRKGRKDSSAHRNLLWSILRSLTAKAAIVIKKCQPACGQSHILIRSLPQPVLTPSPLQHFTLFPPSDVSSFLFARGLPQASYAFDSIRSCFQVNLDGREKGCTNDGTVDWVDLEASKAAAARRGGREGGREEGREERRERVLHPLEVRVKEGEVLYLPALWYHEVTQTCPTVAVNFWHDMCFFGPKYVYFNFLQRLGAQRQERMKERGRDGRAERGQEIDRRDLNACRSYGSTSQT</sequence>
<dbReference type="InterPro" id="IPR014710">
    <property type="entry name" value="RmlC-like_jellyroll"/>
</dbReference>
<dbReference type="OrthoDB" id="196376at2759"/>
<evidence type="ECO:0000313" key="4">
    <source>
        <dbReference type="Proteomes" id="UP000019335"/>
    </source>
</evidence>
<accession>W7T9K1</accession>
<dbReference type="InterPro" id="IPR003347">
    <property type="entry name" value="JmjC_dom"/>
</dbReference>
<dbReference type="PROSITE" id="PS51184">
    <property type="entry name" value="JMJC"/>
    <property type="match status" value="1"/>
</dbReference>
<feature type="compositionally biased region" description="Basic and acidic residues" evidence="1">
    <location>
        <begin position="557"/>
        <end position="579"/>
    </location>
</feature>
<proteinExistence type="predicted"/>
<dbReference type="AlphaFoldDB" id="W7T9K1"/>
<dbReference type="PANTHER" id="PTHR12461:SF99">
    <property type="entry name" value="BIFUNCTIONAL PEPTIDASE AND (3S)-LYSYL HYDROXYLASE JMJD7"/>
    <property type="match status" value="1"/>
</dbReference>
<dbReference type="SUPFAM" id="SSF51197">
    <property type="entry name" value="Clavaminate synthase-like"/>
    <property type="match status" value="2"/>
</dbReference>
<dbReference type="Proteomes" id="UP000019335">
    <property type="component" value="Chromosome 18"/>
</dbReference>
<organism evidence="3 4">
    <name type="scientific">Nannochloropsis gaditana</name>
    <dbReference type="NCBI Taxonomy" id="72520"/>
    <lineage>
        <taxon>Eukaryota</taxon>
        <taxon>Sar</taxon>
        <taxon>Stramenopiles</taxon>
        <taxon>Ochrophyta</taxon>
        <taxon>Eustigmatophyceae</taxon>
        <taxon>Eustigmatales</taxon>
        <taxon>Monodopsidaceae</taxon>
        <taxon>Nannochloropsis</taxon>
    </lineage>
</organism>
<feature type="region of interest" description="Disordered" evidence="1">
    <location>
        <begin position="557"/>
        <end position="590"/>
    </location>
</feature>